<comment type="similarity">
    <text evidence="1">Belongs to the metallophosphoesterase superfamily. YfcE family.</text>
</comment>
<evidence type="ECO:0000313" key="5">
    <source>
        <dbReference type="Proteomes" id="UP000802098"/>
    </source>
</evidence>
<feature type="domain" description="Calcineurin-like phosphoesterase" evidence="3">
    <location>
        <begin position="1"/>
        <end position="179"/>
    </location>
</feature>
<proteinExistence type="inferred from homology"/>
<sequence>MRWAVVSDIHGNLPALEAVIADAGAVDGWLNLGDIVSGPLWPLETARRLMALGWPTIAGNHERQLLTPPHDHLGASDRFAHDALGEAELAWLAALPPTMAPHADVLAVHGSGRSDLEYLLHSVRADGLHEADEAEIAQRLPAAAPAGLLCGHSHLPRQRRVGTTTVLNPGSVGLPAFDHDQPAPHVAETGTPQARYAWLELGPTGWTATLRAVDYDHESAARRAEARGRGDWADALRSGRVGRRESESGEGR</sequence>
<evidence type="ECO:0000256" key="1">
    <source>
        <dbReference type="ARBA" id="ARBA00008950"/>
    </source>
</evidence>
<gene>
    <name evidence="4" type="ORF">G7087_10720</name>
</gene>
<dbReference type="InterPro" id="IPR011152">
    <property type="entry name" value="Pesterase_MJ0912"/>
</dbReference>
<keyword evidence="5" id="KW-1185">Reference proteome</keyword>
<dbReference type="PIRSF" id="PIRSF000883">
    <property type="entry name" value="Pesterase_MJ0912"/>
    <property type="match status" value="1"/>
</dbReference>
<dbReference type="InterPro" id="IPR050126">
    <property type="entry name" value="Ap4A_hydrolase"/>
</dbReference>
<feature type="region of interest" description="Disordered" evidence="2">
    <location>
        <begin position="222"/>
        <end position="252"/>
    </location>
</feature>
<dbReference type="SUPFAM" id="SSF56300">
    <property type="entry name" value="Metallo-dependent phosphatases"/>
    <property type="match status" value="1"/>
</dbReference>
<accession>A0ABX0HYA9</accession>
<comment type="caution">
    <text evidence="4">The sequence shown here is derived from an EMBL/GenBank/DDBJ whole genome shotgun (WGS) entry which is preliminary data.</text>
</comment>
<protein>
    <submittedName>
        <fullName evidence="4">Metallophosphoesterase family protein</fullName>
    </submittedName>
</protein>
<dbReference type="Pfam" id="PF12850">
    <property type="entry name" value="Metallophos_2"/>
    <property type="match status" value="1"/>
</dbReference>
<dbReference type="Gene3D" id="3.60.21.10">
    <property type="match status" value="1"/>
</dbReference>
<evidence type="ECO:0000259" key="3">
    <source>
        <dbReference type="Pfam" id="PF12850"/>
    </source>
</evidence>
<dbReference type="InterPro" id="IPR029052">
    <property type="entry name" value="Metallo-depent_PP-like"/>
</dbReference>
<feature type="compositionally biased region" description="Basic and acidic residues" evidence="2">
    <location>
        <begin position="242"/>
        <end position="252"/>
    </location>
</feature>
<reference evidence="4 5" key="1">
    <citation type="submission" date="2020-03" db="EMBL/GenBank/DDBJ databases">
        <title>Rubrivivax benzoatilyticus JA2 (sequenced after 10 years sub-culturing).</title>
        <authorList>
            <person name="Gupta D."/>
            <person name="Chintalapati S."/>
            <person name="Chintalapati V.R."/>
        </authorList>
    </citation>
    <scope>NUCLEOTIDE SEQUENCE [LARGE SCALE GENOMIC DNA]</scope>
    <source>
        <strain evidence="4 5">JA2-Mal</strain>
    </source>
</reference>
<evidence type="ECO:0000313" key="4">
    <source>
        <dbReference type="EMBL" id="NHK98847.1"/>
    </source>
</evidence>
<feature type="compositionally biased region" description="Basic and acidic residues" evidence="2">
    <location>
        <begin position="222"/>
        <end position="234"/>
    </location>
</feature>
<dbReference type="PANTHER" id="PTHR42850">
    <property type="entry name" value="METALLOPHOSPHOESTERASE"/>
    <property type="match status" value="1"/>
</dbReference>
<organism evidence="4 5">
    <name type="scientific">Rubrivivax benzoatilyticus</name>
    <dbReference type="NCBI Taxonomy" id="316997"/>
    <lineage>
        <taxon>Bacteria</taxon>
        <taxon>Pseudomonadati</taxon>
        <taxon>Pseudomonadota</taxon>
        <taxon>Betaproteobacteria</taxon>
        <taxon>Burkholderiales</taxon>
        <taxon>Sphaerotilaceae</taxon>
        <taxon>Rubrivivax</taxon>
    </lineage>
</organism>
<dbReference type="InterPro" id="IPR024654">
    <property type="entry name" value="Calcineurin-like_PHP_lpxH"/>
</dbReference>
<dbReference type="EMBL" id="JAAOCD010000004">
    <property type="protein sequence ID" value="NHK98847.1"/>
    <property type="molecule type" value="Genomic_DNA"/>
</dbReference>
<evidence type="ECO:0000256" key="2">
    <source>
        <dbReference type="SAM" id="MobiDB-lite"/>
    </source>
</evidence>
<dbReference type="RefSeq" id="WP_050801799.1">
    <property type="nucleotide sequence ID" value="NZ_JAAOCD010000004.1"/>
</dbReference>
<dbReference type="Proteomes" id="UP000802098">
    <property type="component" value="Unassembled WGS sequence"/>
</dbReference>
<dbReference type="PANTHER" id="PTHR42850:SF2">
    <property type="entry name" value="BLL5683 PROTEIN"/>
    <property type="match status" value="1"/>
</dbReference>
<name>A0ABX0HYA9_9BURK</name>